<proteinExistence type="predicted"/>
<protein>
    <recommendedName>
        <fullName evidence="2">histidine kinase</fullName>
        <ecNumber evidence="2">2.7.13.3</ecNumber>
    </recommendedName>
</protein>
<evidence type="ECO:0000256" key="8">
    <source>
        <dbReference type="ARBA" id="ARBA00023012"/>
    </source>
</evidence>
<feature type="transmembrane region" description="Helical" evidence="10">
    <location>
        <begin position="59"/>
        <end position="77"/>
    </location>
</feature>
<keyword evidence="10" id="KW-1133">Transmembrane helix</keyword>
<dbReference type="OrthoDB" id="4195281at2"/>
<evidence type="ECO:0000256" key="6">
    <source>
        <dbReference type="ARBA" id="ARBA00022777"/>
    </source>
</evidence>
<dbReference type="PANTHER" id="PTHR24421:SF10">
    <property type="entry name" value="NITRATE_NITRITE SENSOR PROTEIN NARQ"/>
    <property type="match status" value="1"/>
</dbReference>
<dbReference type="EC" id="2.7.13.3" evidence="2"/>
<reference evidence="13 14" key="1">
    <citation type="submission" date="2018-11" db="EMBL/GenBank/DDBJ databases">
        <title>Sequencing the genomes of 1000 actinobacteria strains.</title>
        <authorList>
            <person name="Klenk H.-P."/>
        </authorList>
    </citation>
    <scope>NUCLEOTIDE SEQUENCE [LARGE SCALE GENOMIC DNA]</scope>
    <source>
        <strain evidence="13 14">DSM 44254</strain>
    </source>
</reference>
<keyword evidence="7" id="KW-0067">ATP-binding</keyword>
<feature type="transmembrane region" description="Helical" evidence="10">
    <location>
        <begin position="97"/>
        <end position="120"/>
    </location>
</feature>
<dbReference type="InterPro" id="IPR003594">
    <property type="entry name" value="HATPase_dom"/>
</dbReference>
<feature type="domain" description="Signal transduction histidine kinase subgroup 3 dimerisation and phosphoacceptor" evidence="12">
    <location>
        <begin position="174"/>
        <end position="243"/>
    </location>
</feature>
<name>A0A3N1CPG8_9ACTN</name>
<dbReference type="GO" id="GO:0005524">
    <property type="term" value="F:ATP binding"/>
    <property type="evidence" value="ECO:0007669"/>
    <property type="project" value="UniProtKB-KW"/>
</dbReference>
<evidence type="ECO:0000313" key="13">
    <source>
        <dbReference type="EMBL" id="ROO83216.1"/>
    </source>
</evidence>
<evidence type="ECO:0000256" key="9">
    <source>
        <dbReference type="SAM" id="Coils"/>
    </source>
</evidence>
<dbReference type="Proteomes" id="UP000272400">
    <property type="component" value="Unassembled WGS sequence"/>
</dbReference>
<dbReference type="Gene3D" id="3.30.565.10">
    <property type="entry name" value="Histidine kinase-like ATPase, C-terminal domain"/>
    <property type="match status" value="1"/>
</dbReference>
<gene>
    <name evidence="13" type="ORF">EDD29_0710</name>
</gene>
<comment type="catalytic activity">
    <reaction evidence="1">
        <text>ATP + protein L-histidine = ADP + protein N-phospho-L-histidine.</text>
        <dbReference type="EC" id="2.7.13.3"/>
    </reaction>
</comment>
<evidence type="ECO:0000256" key="3">
    <source>
        <dbReference type="ARBA" id="ARBA00022553"/>
    </source>
</evidence>
<dbReference type="CDD" id="cd16917">
    <property type="entry name" value="HATPase_UhpB-NarQ-NarX-like"/>
    <property type="match status" value="1"/>
</dbReference>
<keyword evidence="10" id="KW-0472">Membrane</keyword>
<dbReference type="GO" id="GO:0000155">
    <property type="term" value="F:phosphorelay sensor kinase activity"/>
    <property type="evidence" value="ECO:0007669"/>
    <property type="project" value="InterPro"/>
</dbReference>
<evidence type="ECO:0000256" key="5">
    <source>
        <dbReference type="ARBA" id="ARBA00022741"/>
    </source>
</evidence>
<dbReference type="InterPro" id="IPR011712">
    <property type="entry name" value="Sig_transdc_His_kin_sub3_dim/P"/>
</dbReference>
<dbReference type="GO" id="GO:0016020">
    <property type="term" value="C:membrane"/>
    <property type="evidence" value="ECO:0007669"/>
    <property type="project" value="InterPro"/>
</dbReference>
<evidence type="ECO:0000256" key="2">
    <source>
        <dbReference type="ARBA" id="ARBA00012438"/>
    </source>
</evidence>
<dbReference type="InterPro" id="IPR050482">
    <property type="entry name" value="Sensor_HK_TwoCompSys"/>
</dbReference>
<accession>A0A3N1CPG8</accession>
<evidence type="ECO:0000313" key="14">
    <source>
        <dbReference type="Proteomes" id="UP000272400"/>
    </source>
</evidence>
<comment type="caution">
    <text evidence="13">The sequence shown here is derived from an EMBL/GenBank/DDBJ whole genome shotgun (WGS) entry which is preliminary data.</text>
</comment>
<evidence type="ECO:0000256" key="4">
    <source>
        <dbReference type="ARBA" id="ARBA00022679"/>
    </source>
</evidence>
<sequence>MKRDTLARTSADAGISLLTFAVVCFAPLTVGAPLTWEGPFALGAVLGVLLLLRRRVPGTVLALSALVLLVYRTTGLYESGWAWPLAPALLTACAAKRYAVTAITVFVHLAFAVFGEIVFFSTSVPESVLRAGTEALWLGLPLALVTIRRQNAQRRAQQEALREQERRALLAEQRVEISRDVHDVVAHTLAVVGVHLSVAADALCADPDGPGVDVDAARAALDTAREARGAAMAELKAFVGDLRGVPQRGLTEIEALLDAARQAGLGVEVGRNGDLAAVSAAQSLAAYQVVREAVTNTLRHSGADRLTVRLTADGDELRVEISDDGAAASPVVPGHGLTGMRERVAAIGGSVEWESGDGFTVRAVLPLGAGGSAA</sequence>
<keyword evidence="6 13" id="KW-0418">Kinase</keyword>
<dbReference type="RefSeq" id="WP_123662202.1">
    <property type="nucleotide sequence ID" value="NZ_RJKE01000001.1"/>
</dbReference>
<dbReference type="InterPro" id="IPR036890">
    <property type="entry name" value="HATPase_C_sf"/>
</dbReference>
<keyword evidence="3" id="KW-0597">Phosphoprotein</keyword>
<keyword evidence="5" id="KW-0547">Nucleotide-binding</keyword>
<evidence type="ECO:0000259" key="11">
    <source>
        <dbReference type="Pfam" id="PF02518"/>
    </source>
</evidence>
<dbReference type="Gene3D" id="1.20.5.1930">
    <property type="match status" value="1"/>
</dbReference>
<dbReference type="PANTHER" id="PTHR24421">
    <property type="entry name" value="NITRATE/NITRITE SENSOR PROTEIN NARX-RELATED"/>
    <property type="match status" value="1"/>
</dbReference>
<feature type="coiled-coil region" evidence="9">
    <location>
        <begin position="147"/>
        <end position="174"/>
    </location>
</feature>
<dbReference type="Pfam" id="PF07730">
    <property type="entry name" value="HisKA_3"/>
    <property type="match status" value="1"/>
</dbReference>
<dbReference type="EMBL" id="RJKE01000001">
    <property type="protein sequence ID" value="ROO83216.1"/>
    <property type="molecule type" value="Genomic_DNA"/>
</dbReference>
<dbReference type="Pfam" id="PF02518">
    <property type="entry name" value="HATPase_c"/>
    <property type="match status" value="1"/>
</dbReference>
<dbReference type="AlphaFoldDB" id="A0A3N1CPG8"/>
<organism evidence="13 14">
    <name type="scientific">Actinocorallia herbida</name>
    <dbReference type="NCBI Taxonomy" id="58109"/>
    <lineage>
        <taxon>Bacteria</taxon>
        <taxon>Bacillati</taxon>
        <taxon>Actinomycetota</taxon>
        <taxon>Actinomycetes</taxon>
        <taxon>Streptosporangiales</taxon>
        <taxon>Thermomonosporaceae</taxon>
        <taxon>Actinocorallia</taxon>
    </lineage>
</organism>
<keyword evidence="4" id="KW-0808">Transferase</keyword>
<keyword evidence="14" id="KW-1185">Reference proteome</keyword>
<keyword evidence="9" id="KW-0175">Coiled coil</keyword>
<evidence type="ECO:0000256" key="10">
    <source>
        <dbReference type="SAM" id="Phobius"/>
    </source>
</evidence>
<evidence type="ECO:0000259" key="12">
    <source>
        <dbReference type="Pfam" id="PF07730"/>
    </source>
</evidence>
<feature type="domain" description="Histidine kinase/HSP90-like ATPase" evidence="11">
    <location>
        <begin position="284"/>
        <end position="367"/>
    </location>
</feature>
<keyword evidence="10" id="KW-0812">Transmembrane</keyword>
<dbReference type="SUPFAM" id="SSF55874">
    <property type="entry name" value="ATPase domain of HSP90 chaperone/DNA topoisomerase II/histidine kinase"/>
    <property type="match status" value="1"/>
</dbReference>
<evidence type="ECO:0000256" key="1">
    <source>
        <dbReference type="ARBA" id="ARBA00000085"/>
    </source>
</evidence>
<feature type="transmembrane region" description="Helical" evidence="10">
    <location>
        <begin position="12"/>
        <end position="30"/>
    </location>
</feature>
<dbReference type="GO" id="GO:0046983">
    <property type="term" value="F:protein dimerization activity"/>
    <property type="evidence" value="ECO:0007669"/>
    <property type="project" value="InterPro"/>
</dbReference>
<evidence type="ECO:0000256" key="7">
    <source>
        <dbReference type="ARBA" id="ARBA00022840"/>
    </source>
</evidence>
<keyword evidence="8" id="KW-0902">Two-component regulatory system</keyword>